<dbReference type="Pfam" id="PF13155">
    <property type="entry name" value="Toprim_2"/>
    <property type="match status" value="1"/>
</dbReference>
<dbReference type="OrthoDB" id="9803773at2"/>
<dbReference type="Proteomes" id="UP000284177">
    <property type="component" value="Unassembled WGS sequence"/>
</dbReference>
<dbReference type="PANTHER" id="PTHR30313:SF2">
    <property type="entry name" value="DNA PRIMASE"/>
    <property type="match status" value="1"/>
</dbReference>
<dbReference type="Gene3D" id="3.90.580.10">
    <property type="entry name" value="Zinc finger, CHC2-type domain"/>
    <property type="match status" value="1"/>
</dbReference>
<name>A0A419TB70_9FIRM</name>
<proteinExistence type="inferred from homology"/>
<evidence type="ECO:0000256" key="14">
    <source>
        <dbReference type="PIRSR" id="PIRSR002811-1"/>
    </source>
</evidence>
<keyword evidence="4 12" id="KW-0548">Nucleotidyltransferase</keyword>
<keyword evidence="10 12" id="KW-0238">DNA-binding</keyword>
<accession>A0A419TB70</accession>
<dbReference type="InterPro" id="IPR036185">
    <property type="entry name" value="DNA_heli_DnaB-like_N_sf"/>
</dbReference>
<evidence type="ECO:0000256" key="9">
    <source>
        <dbReference type="ARBA" id="ARBA00022842"/>
    </source>
</evidence>
<dbReference type="EC" id="2.7.7.101" evidence="12"/>
<dbReference type="InterPro" id="IPR034151">
    <property type="entry name" value="TOPRIM_DnaG_bac"/>
</dbReference>
<evidence type="ECO:0000256" key="12">
    <source>
        <dbReference type="HAMAP-Rule" id="MF_00974"/>
    </source>
</evidence>
<comment type="domain">
    <text evidence="12">Contains an N-terminal zinc-binding domain, a central core domain that contains the primase activity, and a C-terminal DnaB-binding domain.</text>
</comment>
<gene>
    <name evidence="12" type="primary">dnaG</name>
    <name evidence="17" type="ORF">BET03_02535</name>
</gene>
<dbReference type="SMART" id="SM00493">
    <property type="entry name" value="TOPRIM"/>
    <property type="match status" value="1"/>
</dbReference>
<dbReference type="InterPro" id="IPR030846">
    <property type="entry name" value="DnaG_bac"/>
</dbReference>
<dbReference type="PROSITE" id="PS50880">
    <property type="entry name" value="TOPRIM"/>
    <property type="match status" value="1"/>
</dbReference>
<dbReference type="InterPro" id="IPR007693">
    <property type="entry name" value="DNA_helicase_DnaB-like_N"/>
</dbReference>
<evidence type="ECO:0000256" key="13">
    <source>
        <dbReference type="PIRNR" id="PIRNR002811"/>
    </source>
</evidence>
<keyword evidence="5 12" id="KW-0235">DNA replication</keyword>
<dbReference type="Gene3D" id="1.10.860.10">
    <property type="entry name" value="DNAb Helicase, Chain A"/>
    <property type="match status" value="1"/>
</dbReference>
<comment type="similarity">
    <text evidence="12 13">Belongs to the DnaG primase family.</text>
</comment>
<keyword evidence="7 12" id="KW-0863">Zinc-finger</keyword>
<dbReference type="Gene3D" id="3.90.980.10">
    <property type="entry name" value="DNA primase, catalytic core, N-terminal domain"/>
    <property type="match status" value="1"/>
</dbReference>
<dbReference type="GO" id="GO:1990077">
    <property type="term" value="C:primosome complex"/>
    <property type="evidence" value="ECO:0007669"/>
    <property type="project" value="UniProtKB-KW"/>
</dbReference>
<dbReference type="SUPFAM" id="SSF56731">
    <property type="entry name" value="DNA primase core"/>
    <property type="match status" value="1"/>
</dbReference>
<keyword evidence="11 12" id="KW-0804">Transcription</keyword>
<dbReference type="HAMAP" id="MF_00974">
    <property type="entry name" value="DNA_primase_DnaG"/>
    <property type="match status" value="1"/>
</dbReference>
<comment type="subunit">
    <text evidence="12">Monomer. Interacts with DnaB.</text>
</comment>
<evidence type="ECO:0000256" key="6">
    <source>
        <dbReference type="ARBA" id="ARBA00022723"/>
    </source>
</evidence>
<keyword evidence="15" id="KW-0175">Coiled coil</keyword>
<dbReference type="GO" id="GO:0000428">
    <property type="term" value="C:DNA-directed RNA polymerase complex"/>
    <property type="evidence" value="ECO:0007669"/>
    <property type="project" value="UniProtKB-KW"/>
</dbReference>
<dbReference type="Gene3D" id="3.40.1360.10">
    <property type="match status" value="1"/>
</dbReference>
<evidence type="ECO:0000256" key="11">
    <source>
        <dbReference type="ARBA" id="ARBA00023163"/>
    </source>
</evidence>
<dbReference type="InterPro" id="IPR037068">
    <property type="entry name" value="DNA_primase_core_N_sf"/>
</dbReference>
<keyword evidence="9" id="KW-0460">Magnesium</keyword>
<dbReference type="GO" id="GO:0006269">
    <property type="term" value="P:DNA replication, synthesis of primer"/>
    <property type="evidence" value="ECO:0007669"/>
    <property type="project" value="UniProtKB-UniRule"/>
</dbReference>
<keyword evidence="3 12" id="KW-0808">Transferase</keyword>
<dbReference type="EMBL" id="MCIB01000001">
    <property type="protein sequence ID" value="RKD34720.1"/>
    <property type="molecule type" value="Genomic_DNA"/>
</dbReference>
<comment type="cofactor">
    <cofactor evidence="12 13 14">
        <name>Zn(2+)</name>
        <dbReference type="ChEBI" id="CHEBI:29105"/>
    </cofactor>
    <text evidence="12 13 14">Binds 1 zinc ion per monomer.</text>
</comment>
<dbReference type="PIRSF" id="PIRSF002811">
    <property type="entry name" value="DnaG"/>
    <property type="match status" value="1"/>
</dbReference>
<keyword evidence="2 12" id="KW-0639">Primosome</keyword>
<dbReference type="InterPro" id="IPR006295">
    <property type="entry name" value="DNA_primase_DnaG"/>
</dbReference>
<evidence type="ECO:0000313" key="18">
    <source>
        <dbReference type="Proteomes" id="UP000284177"/>
    </source>
</evidence>
<evidence type="ECO:0000256" key="10">
    <source>
        <dbReference type="ARBA" id="ARBA00023125"/>
    </source>
</evidence>
<dbReference type="InterPro" id="IPR050219">
    <property type="entry name" value="DnaG_primase"/>
</dbReference>
<comment type="function">
    <text evidence="12 13">RNA polymerase that catalyzes the synthesis of short RNA molecules used as primers for DNA polymerase during DNA replication.</text>
</comment>
<feature type="domain" description="Toprim" evidence="16">
    <location>
        <begin position="256"/>
        <end position="337"/>
    </location>
</feature>
<dbReference type="GO" id="GO:0003899">
    <property type="term" value="F:DNA-directed RNA polymerase activity"/>
    <property type="evidence" value="ECO:0007669"/>
    <property type="project" value="UniProtKB-UniRule"/>
</dbReference>
<feature type="zinc finger region" description="CHC2-type" evidence="12 14">
    <location>
        <begin position="40"/>
        <end position="64"/>
    </location>
</feature>
<dbReference type="SMART" id="SM00400">
    <property type="entry name" value="ZnF_CHCC"/>
    <property type="match status" value="1"/>
</dbReference>
<dbReference type="InterPro" id="IPR016136">
    <property type="entry name" value="DNA_helicase_N/primase_C"/>
</dbReference>
<dbReference type="GO" id="GO:0003677">
    <property type="term" value="F:DNA binding"/>
    <property type="evidence" value="ECO:0007669"/>
    <property type="project" value="UniProtKB-KW"/>
</dbReference>
<evidence type="ECO:0000256" key="7">
    <source>
        <dbReference type="ARBA" id="ARBA00022771"/>
    </source>
</evidence>
<dbReference type="Pfam" id="PF00772">
    <property type="entry name" value="DnaB"/>
    <property type="match status" value="1"/>
</dbReference>
<sequence length="607" mass="70513">MTYHFSDELIEEIRESNDIVEVISEYLSLKRTGSNYKALCPFHSEKTPSFVVSPSKQIFHCFGCGEGGDVINFVMKYENLNFIEALKLLADRVGIEIENKAYKKDSKKEERRRKLFEINRITARYFYYNLMKNKKAYTYLRKRGLSTDTIKKFGLGYSNPNWDDLLNYLKNKGFSVKDIEEIGLVIERKSKTGYYDRFRDRVMFPIVNTKGNVIGFGGRVLDDSQPKYLNSPDSLIFSKGYNLYGLNIAKKHSRGKKIILVEGYMDVISLYNHGIKCCVASLGTAFTPEQAKLIKRYGNDFFICYDSDTAGLNAADKALDILKNAGVEAKVIILPKGKDPDEFIKEKGKEAFEKLIDEALSYIDYKIYLNKKKFNLDTVEGKIDFTKEIASIIKEANSPIEADVYINKVSRETGISIDAIKKEIYKNQANFKTKKADKYRKYNYRNNNKDRINPVKYMLEPGHLNAEKNLLNLIINDKTIFKKINSYFTPDDFSDEVHKKLANIIYNKYKSNIENIDASEILNLFTEKEKSKVKEVFDLENDFKQNEKAIKDFINRIQYYKLKLKRDEIKKQISLLESKKEKSKGEVEKFKQLCLELIKIDKELKLH</sequence>
<dbReference type="SUPFAM" id="SSF57783">
    <property type="entry name" value="Zinc beta-ribbon"/>
    <property type="match status" value="1"/>
</dbReference>
<comment type="caution">
    <text evidence="17">The sequence shown here is derived from an EMBL/GenBank/DDBJ whole genome shotgun (WGS) entry which is preliminary data.</text>
</comment>
<evidence type="ECO:0000256" key="8">
    <source>
        <dbReference type="ARBA" id="ARBA00022833"/>
    </source>
</evidence>
<protein>
    <recommendedName>
        <fullName evidence="12 13">DNA primase</fullName>
        <ecNumber evidence="12">2.7.7.101</ecNumber>
    </recommendedName>
</protein>
<keyword evidence="8 12" id="KW-0862">Zinc</keyword>
<keyword evidence="6 12" id="KW-0479">Metal-binding</keyword>
<evidence type="ECO:0000256" key="15">
    <source>
        <dbReference type="SAM" id="Coils"/>
    </source>
</evidence>
<dbReference type="FunFam" id="3.90.980.10:FF:000001">
    <property type="entry name" value="DNA primase"/>
    <property type="match status" value="1"/>
</dbReference>
<evidence type="ECO:0000256" key="5">
    <source>
        <dbReference type="ARBA" id="ARBA00022705"/>
    </source>
</evidence>
<dbReference type="InterPro" id="IPR006171">
    <property type="entry name" value="TOPRIM_dom"/>
</dbReference>
<dbReference type="FunFam" id="3.90.580.10:FF:000001">
    <property type="entry name" value="DNA primase"/>
    <property type="match status" value="1"/>
</dbReference>
<dbReference type="CDD" id="cd03364">
    <property type="entry name" value="TOPRIM_DnaG_primases"/>
    <property type="match status" value="1"/>
</dbReference>
<reference evidence="17 18" key="1">
    <citation type="submission" date="2016-08" db="EMBL/GenBank/DDBJ databases">
        <title>Novel Firmicutes and Novel Genomes.</title>
        <authorList>
            <person name="Poppleton D.I."/>
            <person name="Gribaldo S."/>
        </authorList>
    </citation>
    <scope>NUCLEOTIDE SEQUENCE [LARGE SCALE GENOMIC DNA]</scope>
    <source>
        <strain evidence="17 18">CTT3</strain>
    </source>
</reference>
<dbReference type="PANTHER" id="PTHR30313">
    <property type="entry name" value="DNA PRIMASE"/>
    <property type="match status" value="1"/>
</dbReference>
<dbReference type="GO" id="GO:0008270">
    <property type="term" value="F:zinc ion binding"/>
    <property type="evidence" value="ECO:0007669"/>
    <property type="project" value="UniProtKB-UniRule"/>
</dbReference>
<evidence type="ECO:0000259" key="16">
    <source>
        <dbReference type="PROSITE" id="PS50880"/>
    </source>
</evidence>
<dbReference type="AlphaFoldDB" id="A0A419TB70"/>
<organism evidence="17 18">
    <name type="scientific">Thermohalobacter berrensis</name>
    <dbReference type="NCBI Taxonomy" id="99594"/>
    <lineage>
        <taxon>Bacteria</taxon>
        <taxon>Bacillati</taxon>
        <taxon>Bacillota</taxon>
        <taxon>Tissierellia</taxon>
        <taxon>Tissierellales</taxon>
        <taxon>Thermohalobacteraceae</taxon>
        <taxon>Thermohalobacter</taxon>
    </lineage>
</organism>
<evidence type="ECO:0000256" key="1">
    <source>
        <dbReference type="ARBA" id="ARBA00022478"/>
    </source>
</evidence>
<dbReference type="FunFam" id="3.40.1360.10:FF:000002">
    <property type="entry name" value="DNA primase"/>
    <property type="match status" value="1"/>
</dbReference>
<dbReference type="SUPFAM" id="SSF48024">
    <property type="entry name" value="N-terminal domain of DnaB helicase"/>
    <property type="match status" value="1"/>
</dbReference>
<dbReference type="Pfam" id="PF10410">
    <property type="entry name" value="DnaB_bind"/>
    <property type="match status" value="1"/>
</dbReference>
<comment type="catalytic activity">
    <reaction evidence="12">
        <text>ssDNA + n NTP = ssDNA/pppN(pN)n-1 hybrid + (n-1) diphosphate.</text>
        <dbReference type="EC" id="2.7.7.101"/>
    </reaction>
</comment>
<dbReference type="InterPro" id="IPR036977">
    <property type="entry name" value="DNA_primase_Znf_CHC2"/>
</dbReference>
<dbReference type="GO" id="GO:0003678">
    <property type="term" value="F:DNA helicase activity"/>
    <property type="evidence" value="ECO:0007669"/>
    <property type="project" value="InterPro"/>
</dbReference>
<keyword evidence="1 12" id="KW-0240">DNA-directed RNA polymerase</keyword>
<dbReference type="GO" id="GO:0005737">
    <property type="term" value="C:cytoplasm"/>
    <property type="evidence" value="ECO:0007669"/>
    <property type="project" value="TreeGrafter"/>
</dbReference>
<evidence type="ECO:0000256" key="3">
    <source>
        <dbReference type="ARBA" id="ARBA00022679"/>
    </source>
</evidence>
<evidence type="ECO:0000313" key="17">
    <source>
        <dbReference type="EMBL" id="RKD34720.1"/>
    </source>
</evidence>
<dbReference type="Pfam" id="PF08275">
    <property type="entry name" value="DNAG_N"/>
    <property type="match status" value="1"/>
</dbReference>
<dbReference type="NCBIfam" id="TIGR01391">
    <property type="entry name" value="dnaG"/>
    <property type="match status" value="1"/>
</dbReference>
<dbReference type="InterPro" id="IPR002694">
    <property type="entry name" value="Znf_CHC2"/>
</dbReference>
<feature type="coiled-coil region" evidence="15">
    <location>
        <begin position="566"/>
        <end position="593"/>
    </location>
</feature>
<dbReference type="Pfam" id="PF01807">
    <property type="entry name" value="Zn_ribbon_DnaG"/>
    <property type="match status" value="1"/>
</dbReference>
<dbReference type="InterPro" id="IPR013264">
    <property type="entry name" value="DNAG_N"/>
</dbReference>
<evidence type="ECO:0000256" key="2">
    <source>
        <dbReference type="ARBA" id="ARBA00022515"/>
    </source>
</evidence>
<dbReference type="InterPro" id="IPR019475">
    <property type="entry name" value="DNA_primase_DnaB-bd"/>
</dbReference>
<dbReference type="GO" id="GO:0005524">
    <property type="term" value="F:ATP binding"/>
    <property type="evidence" value="ECO:0007669"/>
    <property type="project" value="InterPro"/>
</dbReference>
<dbReference type="RefSeq" id="WP_120166908.1">
    <property type="nucleotide sequence ID" value="NZ_MCIB01000001.1"/>
</dbReference>
<keyword evidence="18" id="KW-1185">Reference proteome</keyword>
<evidence type="ECO:0000256" key="4">
    <source>
        <dbReference type="ARBA" id="ARBA00022695"/>
    </source>
</evidence>